<dbReference type="PANTHER" id="PTHR45630:SF8">
    <property type="entry name" value="CATION-TRANSPORTING ATPASE"/>
    <property type="match status" value="1"/>
</dbReference>
<dbReference type="PANTHER" id="PTHR45630">
    <property type="entry name" value="CATION-TRANSPORTING ATPASE-RELATED"/>
    <property type="match status" value="1"/>
</dbReference>
<evidence type="ECO:0000256" key="9">
    <source>
        <dbReference type="ARBA" id="ARBA00022967"/>
    </source>
</evidence>
<dbReference type="GO" id="GO:0140358">
    <property type="term" value="F:P-type transmembrane transporter activity"/>
    <property type="evidence" value="ECO:0007669"/>
    <property type="project" value="InterPro"/>
</dbReference>
<feature type="transmembrane region" description="Helical" evidence="13">
    <location>
        <begin position="551"/>
        <end position="577"/>
    </location>
</feature>
<dbReference type="SUPFAM" id="SSF81653">
    <property type="entry name" value="Calcium ATPase, transduction domain A"/>
    <property type="match status" value="1"/>
</dbReference>
<dbReference type="GO" id="GO:0019829">
    <property type="term" value="F:ATPase-coupled monoatomic cation transmembrane transporter activity"/>
    <property type="evidence" value="ECO:0007669"/>
    <property type="project" value="TreeGrafter"/>
</dbReference>
<dbReference type="SUPFAM" id="SSF81665">
    <property type="entry name" value="Calcium ATPase, transmembrane domain M"/>
    <property type="match status" value="1"/>
</dbReference>
<organism evidence="15 16">
    <name type="scientific">Naegleria lovaniensis</name>
    <name type="common">Amoeba</name>
    <dbReference type="NCBI Taxonomy" id="51637"/>
    <lineage>
        <taxon>Eukaryota</taxon>
        <taxon>Discoba</taxon>
        <taxon>Heterolobosea</taxon>
        <taxon>Tetramitia</taxon>
        <taxon>Eutetramitia</taxon>
        <taxon>Vahlkampfiidae</taxon>
        <taxon>Naegleria</taxon>
    </lineage>
</organism>
<feature type="transmembrane region" description="Helical" evidence="13">
    <location>
        <begin position="522"/>
        <end position="545"/>
    </location>
</feature>
<dbReference type="InterPro" id="IPR006544">
    <property type="entry name" value="P-type_TPase_V"/>
</dbReference>
<evidence type="ECO:0000256" key="13">
    <source>
        <dbReference type="SAM" id="Phobius"/>
    </source>
</evidence>
<dbReference type="NCBIfam" id="TIGR01494">
    <property type="entry name" value="ATPase_P-type"/>
    <property type="match status" value="1"/>
</dbReference>
<feature type="transmembrane region" description="Helical" evidence="13">
    <location>
        <begin position="303"/>
        <end position="322"/>
    </location>
</feature>
<feature type="domain" description="P-type ATPase A" evidence="14">
    <location>
        <begin position="389"/>
        <end position="503"/>
    </location>
</feature>
<dbReference type="GO" id="GO:0016887">
    <property type="term" value="F:ATP hydrolysis activity"/>
    <property type="evidence" value="ECO:0007669"/>
    <property type="project" value="InterPro"/>
</dbReference>
<dbReference type="PRINTS" id="PR00119">
    <property type="entry name" value="CATATPASE"/>
</dbReference>
<comment type="similarity">
    <text evidence="2">Belongs to the cation transport ATPase (P-type) (TC 3.A.3) family. Type V subfamily.</text>
</comment>
<dbReference type="GO" id="GO:0005524">
    <property type="term" value="F:ATP binding"/>
    <property type="evidence" value="ECO:0007669"/>
    <property type="project" value="UniProtKB-KW"/>
</dbReference>
<feature type="transmembrane region" description="Helical" evidence="13">
    <location>
        <begin position="1233"/>
        <end position="1253"/>
    </location>
</feature>
<dbReference type="InterPro" id="IPR036412">
    <property type="entry name" value="HAD-like_sf"/>
</dbReference>
<dbReference type="SUPFAM" id="SSF56784">
    <property type="entry name" value="HAD-like"/>
    <property type="match status" value="1"/>
</dbReference>
<dbReference type="InterPro" id="IPR023298">
    <property type="entry name" value="ATPase_P-typ_TM_dom_sf"/>
</dbReference>
<evidence type="ECO:0000256" key="6">
    <source>
        <dbReference type="ARBA" id="ARBA00022741"/>
    </source>
</evidence>
<dbReference type="Gene3D" id="3.40.1110.10">
    <property type="entry name" value="Calcium-transporting ATPase, cytoplasmic domain N"/>
    <property type="match status" value="1"/>
</dbReference>
<gene>
    <name evidence="15" type="ORF">C9374_010580</name>
</gene>
<feature type="transmembrane region" description="Helical" evidence="13">
    <location>
        <begin position="1109"/>
        <end position="1129"/>
    </location>
</feature>
<dbReference type="EMBL" id="PYSW02000044">
    <property type="protein sequence ID" value="KAG2374561.1"/>
    <property type="molecule type" value="Genomic_DNA"/>
</dbReference>
<evidence type="ECO:0000256" key="12">
    <source>
        <dbReference type="ARBA" id="ARBA00049360"/>
    </source>
</evidence>
<keyword evidence="4 13" id="KW-0812">Transmembrane</keyword>
<dbReference type="RefSeq" id="XP_044543735.1">
    <property type="nucleotide sequence ID" value="XM_044686140.1"/>
</dbReference>
<evidence type="ECO:0000256" key="11">
    <source>
        <dbReference type="ARBA" id="ARBA00023136"/>
    </source>
</evidence>
<dbReference type="SUPFAM" id="SSF81660">
    <property type="entry name" value="Metal cation-transporting ATPase, ATP-binding domain N"/>
    <property type="match status" value="1"/>
</dbReference>
<dbReference type="GO" id="GO:0016020">
    <property type="term" value="C:membrane"/>
    <property type="evidence" value="ECO:0007669"/>
    <property type="project" value="UniProtKB-SubCell"/>
</dbReference>
<accession>A0AA88GDK2</accession>
<keyword evidence="7" id="KW-0067">ATP-binding</keyword>
<feature type="transmembrane region" description="Helical" evidence="13">
    <location>
        <begin position="328"/>
        <end position="348"/>
    </location>
</feature>
<feature type="transmembrane region" description="Helical" evidence="13">
    <location>
        <begin position="1036"/>
        <end position="1060"/>
    </location>
</feature>
<evidence type="ECO:0000256" key="3">
    <source>
        <dbReference type="ARBA" id="ARBA00022553"/>
    </source>
</evidence>
<dbReference type="NCBIfam" id="TIGR01657">
    <property type="entry name" value="P-ATPase-V"/>
    <property type="match status" value="1"/>
</dbReference>
<evidence type="ECO:0000256" key="8">
    <source>
        <dbReference type="ARBA" id="ARBA00022842"/>
    </source>
</evidence>
<keyword evidence="8" id="KW-0460">Magnesium</keyword>
<evidence type="ECO:0000256" key="1">
    <source>
        <dbReference type="ARBA" id="ARBA00004141"/>
    </source>
</evidence>
<keyword evidence="11 13" id="KW-0472">Membrane</keyword>
<keyword evidence="10 13" id="KW-1133">Transmembrane helix</keyword>
<evidence type="ECO:0000256" key="10">
    <source>
        <dbReference type="ARBA" id="ARBA00022989"/>
    </source>
</evidence>
<evidence type="ECO:0000256" key="5">
    <source>
        <dbReference type="ARBA" id="ARBA00022723"/>
    </source>
</evidence>
<dbReference type="InterPro" id="IPR059000">
    <property type="entry name" value="ATPase_P-type_domA"/>
</dbReference>
<evidence type="ECO:0000259" key="14">
    <source>
        <dbReference type="Pfam" id="PF00122"/>
    </source>
</evidence>
<dbReference type="InterPro" id="IPR001757">
    <property type="entry name" value="P_typ_ATPase"/>
</dbReference>
<dbReference type="Proteomes" id="UP000816034">
    <property type="component" value="Unassembled WGS sequence"/>
</dbReference>
<evidence type="ECO:0000313" key="15">
    <source>
        <dbReference type="EMBL" id="KAG2374561.1"/>
    </source>
</evidence>
<dbReference type="InterPro" id="IPR008250">
    <property type="entry name" value="ATPase_P-typ_transduc_dom_A_sf"/>
</dbReference>
<keyword evidence="9" id="KW-1278">Translocase</keyword>
<dbReference type="GO" id="GO:0046872">
    <property type="term" value="F:metal ion binding"/>
    <property type="evidence" value="ECO:0007669"/>
    <property type="project" value="UniProtKB-KW"/>
</dbReference>
<evidence type="ECO:0000256" key="4">
    <source>
        <dbReference type="ARBA" id="ARBA00022692"/>
    </source>
</evidence>
<feature type="transmembrane region" description="Helical" evidence="13">
    <location>
        <begin position="155"/>
        <end position="175"/>
    </location>
</feature>
<proteinExistence type="inferred from homology"/>
<evidence type="ECO:0000256" key="2">
    <source>
        <dbReference type="ARBA" id="ARBA00006000"/>
    </source>
</evidence>
<protein>
    <recommendedName>
        <fullName evidence="14">P-type ATPase A domain-containing protein</fullName>
    </recommendedName>
</protein>
<keyword evidence="16" id="KW-1185">Reference proteome</keyword>
<feature type="transmembrane region" description="Helical" evidence="13">
    <location>
        <begin position="1192"/>
        <end position="1213"/>
    </location>
</feature>
<feature type="transmembrane region" description="Helical" evidence="13">
    <location>
        <begin position="1159"/>
        <end position="1180"/>
    </location>
</feature>
<evidence type="ECO:0000313" key="16">
    <source>
        <dbReference type="Proteomes" id="UP000816034"/>
    </source>
</evidence>
<dbReference type="Pfam" id="PF13246">
    <property type="entry name" value="Cation_ATPase"/>
    <property type="match status" value="1"/>
</dbReference>
<comment type="catalytic activity">
    <reaction evidence="12">
        <text>ATP + H2O = ADP + phosphate + H(+)</text>
        <dbReference type="Rhea" id="RHEA:13065"/>
        <dbReference type="ChEBI" id="CHEBI:15377"/>
        <dbReference type="ChEBI" id="CHEBI:15378"/>
        <dbReference type="ChEBI" id="CHEBI:30616"/>
        <dbReference type="ChEBI" id="CHEBI:43474"/>
        <dbReference type="ChEBI" id="CHEBI:456216"/>
    </reaction>
</comment>
<sequence length="1318" mass="150914">MMTREDEDSDDIVEPTTDGLSVMRAATTSSSLKSHHDLPLLSINNQSSSPSGKYFQIELGEDDYINDIHSPAMFKPPTPISPTSSLASNAKHLFGQVKKQQSTTLQAILNEYCDLTMSTSTASLEGVSEVDDETCKYVHEIASIRGLRHQFYLELVFWILVASTAGLLLVCCRWIKWLRAYLTYTYSNNRGESFENATKVIIESKDLREWTICKIKKGYIRNYDVDQRASIEPIRIRYFLYRNLVFIYDPDLDSFHRVRFNTSLPYSTIHKMAEQEAENERDLRELLFGKNSTQVPMKSMIQILLDEILHPFYLFQILILVLWFIERYYIYCITISVVSLIAVFFSFWRTHDNLKKLKEMTSYHCYVNRLTQRAPSSFNRTIYSEDQTKKNEEIETMDSLDLTPGDIIEITNGMVMPCDVILLGGQLIVNESKLTGDSIPVKKRALPRVDDSIYDASRDSTYTVYSGTTVLSSQPSQRGLFTNKCYGIVSQTGFHTQKGKLILSILYPKTGQFNIYRDSFKFLFVLVFSGIVGMLATIITMVKAGQPSGNIILHILDIISITVPPSLPIAMTTTVTFTMRRLAKRRIFCTSPARVNISGYVKIVIFDKTNTLTKRDIDVNGVIPSQRGNFGHYVKKKDFTTAFSTDNALLRCLACCNDLARIKTNLVGDPLDIALFSSTNWDIQEYSESATEQTLLYPNHNHHDDTQDHSFSRIMVNEFKSSLQRMSVVVRDNSTGDVWCFAKGSAESIKSIAKHSSIPGDFNLVLRKFAQKGYRILACGVKKINEERYSSLQKSINSMTREEIESDLEFIGFTLVENKVKKGAFKAVKTLTDCNIKCIMVTGDNPYTSIAIGKKSHIIESRKSIFLSELKENMEADKTIHTSSSNYSQNVFWRNVDTNHKISTQELLAMQNIDLVITGEVFEFVLKEHRKFVKNTRREPYINTKKPSLLHVILTSCNIYSRFSPYNKKLLVEELQKMSYDVGMVGDGSNDLFALQTAHTGISLADTETSIAAPFTSLKPRVSSIVTLIREGRASLLTFFQIFKFTALYAITRIITVQILLQRNCNLSNFQYLYIDLFVILPTTLLMTRTDASLALKREKPPNTLISRFIFLSLLGHVLLAYGFLWMVWTEIEKEPWFHGTSEIKFKIYRDIHLRSYEATVMFFICTFCIINIAICMSISKPFKLPIITNNFTFTFFIIVLYVMTAYLLFLPTQWMRNTVKLISFPLYYKFRIIMYSLGHLAVSYCWEMMLIVSPTRRVIKKFTLLNVLVLGDRILKLLKIPSPLFLLVLIENEQTKLKVYKQLATFKIANQTSHLDE</sequence>
<dbReference type="InterPro" id="IPR023299">
    <property type="entry name" value="ATPase_P-typ_cyto_dom_N"/>
</dbReference>
<evidence type="ECO:0000256" key="7">
    <source>
        <dbReference type="ARBA" id="ARBA00022840"/>
    </source>
</evidence>
<reference evidence="15 16" key="1">
    <citation type="journal article" date="2018" name="BMC Genomics">
        <title>The genome of Naegleria lovaniensis, the basis for a comparative approach to unravel pathogenicity factors of the human pathogenic amoeba N. fowleri.</title>
        <authorList>
            <person name="Liechti N."/>
            <person name="Schurch N."/>
            <person name="Bruggmann R."/>
            <person name="Wittwer M."/>
        </authorList>
    </citation>
    <scope>NUCLEOTIDE SEQUENCE [LARGE SCALE GENOMIC DNA]</scope>
    <source>
        <strain evidence="15 16">ATCC 30569</strain>
    </source>
</reference>
<keyword evidence="5" id="KW-0479">Metal-binding</keyword>
<comment type="subcellular location">
    <subcellularLocation>
        <location evidence="1">Membrane</location>
        <topology evidence="1">Multi-pass membrane protein</topology>
    </subcellularLocation>
</comment>
<dbReference type="GeneID" id="68103034"/>
<feature type="transmembrane region" description="Helical" evidence="13">
    <location>
        <begin position="1072"/>
        <end position="1088"/>
    </location>
</feature>
<dbReference type="Gene3D" id="2.70.150.10">
    <property type="entry name" value="Calcium-transporting ATPase, cytoplasmic transduction domain A"/>
    <property type="match status" value="1"/>
</dbReference>
<name>A0AA88GDK2_NAELO</name>
<dbReference type="FunFam" id="1.20.1110.10:FF:000023">
    <property type="entry name" value="Cation-transporting ATPase"/>
    <property type="match status" value="1"/>
</dbReference>
<dbReference type="Gene3D" id="3.40.50.1000">
    <property type="entry name" value="HAD superfamily/HAD-like"/>
    <property type="match status" value="1"/>
</dbReference>
<keyword evidence="6" id="KW-0547">Nucleotide-binding</keyword>
<comment type="caution">
    <text evidence="15">The sequence shown here is derived from an EMBL/GenBank/DDBJ whole genome shotgun (WGS) entry which is preliminary data.</text>
</comment>
<dbReference type="InterPro" id="IPR023214">
    <property type="entry name" value="HAD_sf"/>
</dbReference>
<dbReference type="Pfam" id="PF00122">
    <property type="entry name" value="E1-E2_ATPase"/>
    <property type="match status" value="1"/>
</dbReference>
<keyword evidence="3" id="KW-0597">Phosphoprotein</keyword>